<gene>
    <name evidence="2" type="ORF">DXC81_07725</name>
</gene>
<proteinExistence type="predicted"/>
<evidence type="ECO:0000259" key="1">
    <source>
        <dbReference type="Pfam" id="PF18451"/>
    </source>
</evidence>
<dbReference type="InterPro" id="IPR040559">
    <property type="entry name" value="CdiA_C"/>
</dbReference>
<evidence type="ECO:0000313" key="3">
    <source>
        <dbReference type="Proteomes" id="UP000260943"/>
    </source>
</evidence>
<protein>
    <recommendedName>
        <fullName evidence="1">tRNA nuclease CdiA C-terminal domain-containing protein</fullName>
    </recommendedName>
</protein>
<dbReference type="Gene3D" id="3.40.1350.120">
    <property type="match status" value="1"/>
</dbReference>
<feature type="domain" description="tRNA nuclease CdiA C-terminal" evidence="1">
    <location>
        <begin position="46"/>
        <end position="125"/>
    </location>
</feature>
<accession>A0A3E4QRN3</accession>
<name>A0A3E4QRN3_9ACTN</name>
<organism evidence="2 3">
    <name type="scientific">Collinsella tanakaei</name>
    <dbReference type="NCBI Taxonomy" id="626935"/>
    <lineage>
        <taxon>Bacteria</taxon>
        <taxon>Bacillati</taxon>
        <taxon>Actinomycetota</taxon>
        <taxon>Coriobacteriia</taxon>
        <taxon>Coriobacteriales</taxon>
        <taxon>Coriobacteriaceae</taxon>
        <taxon>Collinsella</taxon>
    </lineage>
</organism>
<dbReference type="EMBL" id="QSRJ01000009">
    <property type="protein sequence ID" value="RGL09484.1"/>
    <property type="molecule type" value="Genomic_DNA"/>
</dbReference>
<reference evidence="2 3" key="1">
    <citation type="submission" date="2018-08" db="EMBL/GenBank/DDBJ databases">
        <title>A genome reference for cultivated species of the human gut microbiota.</title>
        <authorList>
            <person name="Zou Y."/>
            <person name="Xue W."/>
            <person name="Luo G."/>
        </authorList>
    </citation>
    <scope>NUCLEOTIDE SEQUENCE [LARGE SCALE GENOMIC DNA]</scope>
    <source>
        <strain evidence="2 3">TF08-14</strain>
    </source>
</reference>
<sequence length="129" mass="15041">MKKPIGSIKIPGDVDVWPHEYRTAVALSRAGFNVTFIKKSDEDREKTPDLLIDGQLWEMKAPKASNARAIDRNLRRALRQSRRIIIDSRRMKDLPDATVERELRKHARDMRSIERLVFVNHRGEVIDIK</sequence>
<dbReference type="AlphaFoldDB" id="A0A3E4QRN3"/>
<dbReference type="Pfam" id="PF18451">
    <property type="entry name" value="CdiA_C"/>
    <property type="match status" value="1"/>
</dbReference>
<dbReference type="RefSeq" id="WP_117679896.1">
    <property type="nucleotide sequence ID" value="NZ_CAJJKC010000004.1"/>
</dbReference>
<dbReference type="Proteomes" id="UP000260943">
    <property type="component" value="Unassembled WGS sequence"/>
</dbReference>
<comment type="caution">
    <text evidence="2">The sequence shown here is derived from an EMBL/GenBank/DDBJ whole genome shotgun (WGS) entry which is preliminary data.</text>
</comment>
<evidence type="ECO:0000313" key="2">
    <source>
        <dbReference type="EMBL" id="RGL09484.1"/>
    </source>
</evidence>